<feature type="domain" description="CCHC-type" evidence="5">
    <location>
        <begin position="933"/>
        <end position="948"/>
    </location>
</feature>
<evidence type="ECO:0000256" key="3">
    <source>
        <dbReference type="PROSITE-ProRule" id="PRU00047"/>
    </source>
</evidence>
<feature type="compositionally biased region" description="Basic and acidic residues" evidence="4">
    <location>
        <begin position="561"/>
        <end position="570"/>
    </location>
</feature>
<comment type="caution">
    <text evidence="6">The sequence shown here is derived from an EMBL/GenBank/DDBJ whole genome shotgun (WGS) entry which is preliminary data.</text>
</comment>
<proteinExistence type="predicted"/>
<dbReference type="InterPro" id="IPR041973">
    <property type="entry name" value="KOW_Spt5_1"/>
</dbReference>
<feature type="region of interest" description="Disordered" evidence="4">
    <location>
        <begin position="63"/>
        <end position="93"/>
    </location>
</feature>
<dbReference type="InterPro" id="IPR036735">
    <property type="entry name" value="NGN_dom_sf"/>
</dbReference>
<evidence type="ECO:0000313" key="6">
    <source>
        <dbReference type="EMBL" id="KAK9061290.1"/>
    </source>
</evidence>
<feature type="region of interest" description="Disordered" evidence="4">
    <location>
        <begin position="1196"/>
        <end position="1340"/>
    </location>
</feature>
<dbReference type="GO" id="GO:0032784">
    <property type="term" value="P:regulation of DNA-templated transcription elongation"/>
    <property type="evidence" value="ECO:0007669"/>
    <property type="project" value="InterPro"/>
</dbReference>
<organism evidence="6 7">
    <name type="scientific">Deinandra increscens subsp. villosa</name>
    <dbReference type="NCBI Taxonomy" id="3103831"/>
    <lineage>
        <taxon>Eukaryota</taxon>
        <taxon>Viridiplantae</taxon>
        <taxon>Streptophyta</taxon>
        <taxon>Embryophyta</taxon>
        <taxon>Tracheophyta</taxon>
        <taxon>Spermatophyta</taxon>
        <taxon>Magnoliopsida</taxon>
        <taxon>eudicotyledons</taxon>
        <taxon>Gunneridae</taxon>
        <taxon>Pentapetalae</taxon>
        <taxon>asterids</taxon>
        <taxon>campanulids</taxon>
        <taxon>Asterales</taxon>
        <taxon>Asteraceae</taxon>
        <taxon>Asteroideae</taxon>
        <taxon>Heliantheae alliance</taxon>
        <taxon>Madieae</taxon>
        <taxon>Madiinae</taxon>
        <taxon>Deinandra</taxon>
    </lineage>
</organism>
<feature type="domain" description="CCHC-type" evidence="5">
    <location>
        <begin position="1009"/>
        <end position="1024"/>
    </location>
</feature>
<dbReference type="PANTHER" id="PTHR11125">
    <property type="entry name" value="SUPPRESSOR OF TY 5"/>
    <property type="match status" value="1"/>
</dbReference>
<dbReference type="InterPro" id="IPR005824">
    <property type="entry name" value="KOW"/>
</dbReference>
<feature type="domain" description="CCHC-type" evidence="5">
    <location>
        <begin position="958"/>
        <end position="973"/>
    </location>
</feature>
<dbReference type="InterPro" id="IPR039385">
    <property type="entry name" value="NGN_Euk"/>
</dbReference>
<dbReference type="SMART" id="SM00739">
    <property type="entry name" value="KOW"/>
    <property type="match status" value="3"/>
</dbReference>
<dbReference type="GO" id="GO:0032044">
    <property type="term" value="C:DSIF complex"/>
    <property type="evidence" value="ECO:0007669"/>
    <property type="project" value="TreeGrafter"/>
</dbReference>
<dbReference type="InterPro" id="IPR036875">
    <property type="entry name" value="Znf_CCHC_sf"/>
</dbReference>
<protein>
    <recommendedName>
        <fullName evidence="5">CCHC-type domain-containing protein</fullName>
    </recommendedName>
</protein>
<dbReference type="Pfam" id="PF00098">
    <property type="entry name" value="zf-CCHC"/>
    <property type="match status" value="8"/>
</dbReference>
<feature type="region of interest" description="Disordered" evidence="4">
    <location>
        <begin position="1"/>
        <end position="35"/>
    </location>
</feature>
<dbReference type="Pfam" id="PF23042">
    <property type="entry name" value="KOW1_SPT5"/>
    <property type="match status" value="1"/>
</dbReference>
<keyword evidence="3" id="KW-0863">Zinc-finger</keyword>
<evidence type="ECO:0000313" key="7">
    <source>
        <dbReference type="Proteomes" id="UP001408789"/>
    </source>
</evidence>
<dbReference type="GO" id="GO:0008270">
    <property type="term" value="F:zinc ion binding"/>
    <property type="evidence" value="ECO:0007669"/>
    <property type="project" value="UniProtKB-KW"/>
</dbReference>
<feature type="domain" description="CCHC-type" evidence="5">
    <location>
        <begin position="1034"/>
        <end position="1049"/>
    </location>
</feature>
<evidence type="ECO:0000256" key="2">
    <source>
        <dbReference type="ARBA" id="ARBA00023242"/>
    </source>
</evidence>
<feature type="compositionally biased region" description="Gly residues" evidence="4">
    <location>
        <begin position="1196"/>
        <end position="1207"/>
    </location>
</feature>
<dbReference type="Gene3D" id="4.10.60.10">
    <property type="entry name" value="Zinc finger, CCHC-type"/>
    <property type="match status" value="7"/>
</dbReference>
<dbReference type="GO" id="GO:0006368">
    <property type="term" value="P:transcription elongation by RNA polymerase II"/>
    <property type="evidence" value="ECO:0007669"/>
    <property type="project" value="TreeGrafter"/>
</dbReference>
<dbReference type="Gene3D" id="2.30.30.30">
    <property type="match status" value="1"/>
</dbReference>
<dbReference type="Pfam" id="PF03439">
    <property type="entry name" value="Spt5-NGN"/>
    <property type="match status" value="1"/>
</dbReference>
<evidence type="ECO:0000256" key="4">
    <source>
        <dbReference type="SAM" id="MobiDB-lite"/>
    </source>
</evidence>
<dbReference type="EMBL" id="JBCNJP010000019">
    <property type="protein sequence ID" value="KAK9061290.1"/>
    <property type="molecule type" value="Genomic_DNA"/>
</dbReference>
<feature type="compositionally biased region" description="Basic and acidic residues" evidence="4">
    <location>
        <begin position="1327"/>
        <end position="1336"/>
    </location>
</feature>
<dbReference type="PANTHER" id="PTHR11125:SF8">
    <property type="entry name" value="PROTEIN RNA-DIRECTED DNA METHYLATION 3"/>
    <property type="match status" value="1"/>
</dbReference>
<feature type="compositionally biased region" description="Polar residues" evidence="4">
    <location>
        <begin position="801"/>
        <end position="827"/>
    </location>
</feature>
<keyword evidence="7" id="KW-1185">Reference proteome</keyword>
<feature type="region of interest" description="Disordered" evidence="4">
    <location>
        <begin position="632"/>
        <end position="926"/>
    </location>
</feature>
<dbReference type="Pfam" id="PF23291">
    <property type="entry name" value="KOW4_SPT5"/>
    <property type="match status" value="1"/>
</dbReference>
<dbReference type="CDD" id="cd06081">
    <property type="entry name" value="KOW_Spt5_1"/>
    <property type="match status" value="1"/>
</dbReference>
<dbReference type="GO" id="GO:0006357">
    <property type="term" value="P:regulation of transcription by RNA polymerase II"/>
    <property type="evidence" value="ECO:0007669"/>
    <property type="project" value="InterPro"/>
</dbReference>
<dbReference type="SUPFAM" id="SSF57756">
    <property type="entry name" value="Retrovirus zinc finger-like domains"/>
    <property type="match status" value="4"/>
</dbReference>
<feature type="domain" description="CCHC-type" evidence="5">
    <location>
        <begin position="983"/>
        <end position="998"/>
    </location>
</feature>
<feature type="domain" description="CCHC-type" evidence="5">
    <location>
        <begin position="1138"/>
        <end position="1153"/>
    </location>
</feature>
<dbReference type="InterPro" id="IPR014722">
    <property type="entry name" value="Rib_uL2_dom2"/>
</dbReference>
<dbReference type="Proteomes" id="UP001408789">
    <property type="component" value="Unassembled WGS sequence"/>
</dbReference>
<dbReference type="PROSITE" id="PS50158">
    <property type="entry name" value="ZF_CCHC"/>
    <property type="match status" value="8"/>
</dbReference>
<keyword evidence="3" id="KW-0862">Zinc</keyword>
<dbReference type="GO" id="GO:0003729">
    <property type="term" value="F:mRNA binding"/>
    <property type="evidence" value="ECO:0007669"/>
    <property type="project" value="TreeGrafter"/>
</dbReference>
<feature type="compositionally biased region" description="Gly residues" evidence="4">
    <location>
        <begin position="1241"/>
        <end position="1260"/>
    </location>
</feature>
<feature type="region of interest" description="Disordered" evidence="4">
    <location>
        <begin position="540"/>
        <end position="570"/>
    </location>
</feature>
<dbReference type="InterPro" id="IPR041977">
    <property type="entry name" value="KOW_Spt5_4"/>
</dbReference>
<feature type="domain" description="CCHC-type" evidence="5">
    <location>
        <begin position="1165"/>
        <end position="1180"/>
    </location>
</feature>
<feature type="compositionally biased region" description="Polar residues" evidence="4">
    <location>
        <begin position="725"/>
        <end position="740"/>
    </location>
</feature>
<dbReference type="InterPro" id="IPR039659">
    <property type="entry name" value="SPT5"/>
</dbReference>
<feature type="domain" description="CCHC-type" evidence="5">
    <location>
        <begin position="1111"/>
        <end position="1126"/>
    </location>
</feature>
<gene>
    <name evidence="6" type="ORF">SSX86_018470</name>
</gene>
<dbReference type="Gene3D" id="3.30.70.940">
    <property type="entry name" value="NusG, N-terminal domain"/>
    <property type="match status" value="1"/>
</dbReference>
<sequence>MADKGKGIADDSSSSKRKRKGDDKSGNRKRTNKNVLQFFEDSAFETDDSASSEDDLFINDDINMSFEDDFGPEPDVKTEPKTPSTPFFPKEEEMDEEEMDKLMEARYKPGANFVKYAEDGTKSARMDDRGTFMSSKKKGDPRIWKVKCTVGRERHSVFCLMQKFVDLKALGTKMQIISAFAIEHVKGFIFIEAVKQCDINEACKGLCNIYPSRVAKVEESEEQHLFTVRSTYSGVSVDTWARVKNGKYKGDLAQVVHVNKAQRKATVKLVPRIDLRAVAEKFGGGVTGKKNTVPAPRFLTSSELEAYRPLVQCRRDRDTGDVYEVFDGMTLKDGYLYKKVPLDSLSLWDVKPSEDELIKFTPANKEESNDVEWLTGLFGERKKKKTTETNNNTGGKGEGSSSSTMENGFEVPELVLHGRKAFGIVIGREKDDRIKVLEEGSDRPMVVAVEARLLKKADFVKKFTTFDQHKKIISINDTVRILEGPLEDKRGIVKQIYKGVIFLHDENESENCGYFCAKAQICEKMDFSADIFKGKGGKSDASGFDDVPTSPKSPLSPNKAWEGRENTRNFDQEDKEGFSVGQACRIRVGPLKGYMCRVMAIRYSDITVKLDSQHKIFTVKSEHLAEVREKTSAVSLGDGQDSAKPFELLGESGSSQGWMDAGTTSEPGGGGWNTGGQSTERSSWASLNANPLNTGDNDANKDAGGSAWETKTTQDNTPWGAPPSENKTSGWGASSSGVKNDNSDDVGWGGAKLKLKDPADATPWGNAGGSNGGENKSAWGSTPAPASESGGWGSVKKDENSTGWGKQDTNSTAGGSTWGNDTENKSALGSAPAPASESGGWGSVKKDENTTGWGKQVSSSVTEGGSAKWGTADKEAEGGGSGWGNNKDGGGSSSWSKPAGGGGSSWGDQDGGGGSSWSKQDGARGGGGGGNNCFKCGESGHMSRECPQGGGGGGGRNCYKCGESGHMSRECPKGGGGGGGNACFKCGEAGHMSRECPQGGGGGGGSKNCYKCGESGHMSRECPQGGGGGGGNACFKCGETGHMSRECTQGIATSVARVVTCLENAPRAVGEGEGAVVAEVATSVERVGICLGNALRVEGAAAVVVVVGRSCYKCGESGHMSRECPQGGGGGGGGGRSCYKCGESGHMSRECPQGGGGGGGGGRNCFKCGESGHMSRECPQGGGGGGGGGGGYGGGGGGGWSSSGGWGNNKKSDAADGGGGGGGGWSSSGGWGSNKGSDAADGGGGGGGGGGWSSSGGWGSNKGSDAADGGKKDDAQGSQWGGSSGGQTAGWGSDGGKTQGSGDQTGKKQGWGNDGQTGGGWGSTKDAGADDKKDGAEDPDFGAGGLPQSILCFSVKNGYGALCLILVTHPICFDYDLFLEFIYYFCLELMPGDAWVVGYLS</sequence>
<accession>A0AAP0GWC2</accession>
<feature type="compositionally biased region" description="Gly residues" evidence="4">
    <location>
        <begin position="899"/>
        <end position="915"/>
    </location>
</feature>
<dbReference type="SMART" id="SM00343">
    <property type="entry name" value="ZnF_C2HC"/>
    <property type="match status" value="8"/>
</dbReference>
<feature type="compositionally biased region" description="Polar residues" evidence="4">
    <location>
        <begin position="677"/>
        <end position="697"/>
    </location>
</feature>
<feature type="region of interest" description="Disordered" evidence="4">
    <location>
        <begin position="382"/>
        <end position="405"/>
    </location>
</feature>
<feature type="compositionally biased region" description="Gly residues" evidence="4">
    <location>
        <begin position="1312"/>
        <end position="1322"/>
    </location>
</feature>
<dbReference type="InterPro" id="IPR005100">
    <property type="entry name" value="NGN-domain"/>
</dbReference>
<evidence type="ECO:0000256" key="1">
    <source>
        <dbReference type="ARBA" id="ARBA00004123"/>
    </source>
</evidence>
<evidence type="ECO:0000259" key="5">
    <source>
        <dbReference type="PROSITE" id="PS50158"/>
    </source>
</evidence>
<feature type="compositionally biased region" description="Gly residues" evidence="4">
    <location>
        <begin position="1279"/>
        <end position="1299"/>
    </location>
</feature>
<feature type="compositionally biased region" description="Polar residues" evidence="4">
    <location>
        <begin position="850"/>
        <end position="863"/>
    </location>
</feature>
<feature type="compositionally biased region" description="Gly residues" evidence="4">
    <location>
        <begin position="1216"/>
        <end position="1233"/>
    </location>
</feature>
<keyword evidence="2" id="KW-0539">Nucleus</keyword>
<feature type="compositionally biased region" description="Gly residues" evidence="4">
    <location>
        <begin position="878"/>
        <end position="892"/>
    </location>
</feature>
<name>A0AAP0GWC2_9ASTR</name>
<reference evidence="6 7" key="1">
    <citation type="submission" date="2024-04" db="EMBL/GenBank/DDBJ databases">
        <title>The reference genome of an endangered Asteraceae, Deinandra increscens subsp. villosa, native to the Central Coast of California.</title>
        <authorList>
            <person name="Guilliams M."/>
            <person name="Hasenstab-Lehman K."/>
            <person name="Meyer R."/>
            <person name="Mcevoy S."/>
        </authorList>
    </citation>
    <scope>NUCLEOTIDE SEQUENCE [LARGE SCALE GENOMIC DNA]</scope>
    <source>
        <tissue evidence="6">Leaf</tissue>
    </source>
</reference>
<comment type="subcellular location">
    <subcellularLocation>
        <location evidence="1">Nucleus</location>
    </subcellularLocation>
</comment>
<feature type="compositionally biased region" description="Polar residues" evidence="4">
    <location>
        <begin position="652"/>
        <end position="666"/>
    </location>
</feature>
<dbReference type="CDD" id="cd09888">
    <property type="entry name" value="NGN_Euk"/>
    <property type="match status" value="1"/>
</dbReference>
<dbReference type="FunFam" id="2.30.30.30:FF:000053">
    <property type="entry name" value="Protein RNA-directed DNA methylation 3"/>
    <property type="match status" value="1"/>
</dbReference>
<feature type="compositionally biased region" description="Low complexity" evidence="4">
    <location>
        <begin position="388"/>
        <end position="404"/>
    </location>
</feature>
<keyword evidence="3" id="KW-0479">Metal-binding</keyword>
<dbReference type="CDD" id="cd06084">
    <property type="entry name" value="KOW_Spt5_4"/>
    <property type="match status" value="1"/>
</dbReference>
<dbReference type="InterPro" id="IPR001878">
    <property type="entry name" value="Znf_CCHC"/>
</dbReference>